<feature type="compositionally biased region" description="Polar residues" evidence="1">
    <location>
        <begin position="2977"/>
        <end position="2988"/>
    </location>
</feature>
<name>A0A8J5JAF5_HOMAM</name>
<feature type="region of interest" description="Disordered" evidence="1">
    <location>
        <begin position="357"/>
        <end position="396"/>
    </location>
</feature>
<feature type="region of interest" description="Disordered" evidence="1">
    <location>
        <begin position="2927"/>
        <end position="2988"/>
    </location>
</feature>
<keyword evidence="3" id="KW-1185">Reference proteome</keyword>
<gene>
    <name evidence="2" type="ORF">Hamer_G015000</name>
</gene>
<protein>
    <submittedName>
        <fullName evidence="2">Uncharacterized protein</fullName>
    </submittedName>
</protein>
<reference evidence="2" key="1">
    <citation type="journal article" date="2021" name="Sci. Adv.">
        <title>The American lobster genome reveals insights on longevity, neural, and immune adaptations.</title>
        <authorList>
            <person name="Polinski J.M."/>
            <person name="Zimin A.V."/>
            <person name="Clark K.F."/>
            <person name="Kohn A.B."/>
            <person name="Sadowski N."/>
            <person name="Timp W."/>
            <person name="Ptitsyn A."/>
            <person name="Khanna P."/>
            <person name="Romanova D.Y."/>
            <person name="Williams P."/>
            <person name="Greenwood S.J."/>
            <person name="Moroz L.L."/>
            <person name="Walt D.R."/>
            <person name="Bodnar A.G."/>
        </authorList>
    </citation>
    <scope>NUCLEOTIDE SEQUENCE</scope>
    <source>
        <strain evidence="2">GMGI-L3</strain>
    </source>
</reference>
<feature type="compositionally biased region" description="Polar residues" evidence="1">
    <location>
        <begin position="1019"/>
        <end position="1050"/>
    </location>
</feature>
<feature type="compositionally biased region" description="Basic and acidic residues" evidence="1">
    <location>
        <begin position="1422"/>
        <end position="1438"/>
    </location>
</feature>
<feature type="compositionally biased region" description="Polar residues" evidence="1">
    <location>
        <begin position="2942"/>
        <end position="2951"/>
    </location>
</feature>
<dbReference type="PANTHER" id="PTHR14492:SF4">
    <property type="entry name" value="CILIOGENESIS AND PLANAR POLARITY EFFECTOR 1"/>
    <property type="match status" value="1"/>
</dbReference>
<evidence type="ECO:0000313" key="3">
    <source>
        <dbReference type="Proteomes" id="UP000747542"/>
    </source>
</evidence>
<dbReference type="PANTHER" id="PTHR14492">
    <property type="entry name" value="JBTS17"/>
    <property type="match status" value="1"/>
</dbReference>
<feature type="compositionally biased region" description="Basic and acidic residues" evidence="1">
    <location>
        <begin position="2712"/>
        <end position="2747"/>
    </location>
</feature>
<feature type="region of interest" description="Disordered" evidence="1">
    <location>
        <begin position="2564"/>
        <end position="2599"/>
    </location>
</feature>
<feature type="region of interest" description="Disordered" evidence="1">
    <location>
        <begin position="2815"/>
        <end position="2894"/>
    </location>
</feature>
<feature type="region of interest" description="Disordered" evidence="1">
    <location>
        <begin position="1019"/>
        <end position="1122"/>
    </location>
</feature>
<evidence type="ECO:0000256" key="1">
    <source>
        <dbReference type="SAM" id="MobiDB-lite"/>
    </source>
</evidence>
<feature type="compositionally biased region" description="Polar residues" evidence="1">
    <location>
        <begin position="2578"/>
        <end position="2599"/>
    </location>
</feature>
<organism evidence="2 3">
    <name type="scientific">Homarus americanus</name>
    <name type="common">American lobster</name>
    <dbReference type="NCBI Taxonomy" id="6706"/>
    <lineage>
        <taxon>Eukaryota</taxon>
        <taxon>Metazoa</taxon>
        <taxon>Ecdysozoa</taxon>
        <taxon>Arthropoda</taxon>
        <taxon>Crustacea</taxon>
        <taxon>Multicrustacea</taxon>
        <taxon>Malacostraca</taxon>
        <taxon>Eumalacostraca</taxon>
        <taxon>Eucarida</taxon>
        <taxon>Decapoda</taxon>
        <taxon>Pleocyemata</taxon>
        <taxon>Astacidea</taxon>
        <taxon>Nephropoidea</taxon>
        <taxon>Nephropidae</taxon>
        <taxon>Homarus</taxon>
    </lineage>
</organism>
<feature type="region of interest" description="Disordered" evidence="1">
    <location>
        <begin position="1407"/>
        <end position="1438"/>
    </location>
</feature>
<feature type="region of interest" description="Disordered" evidence="1">
    <location>
        <begin position="1515"/>
        <end position="1551"/>
    </location>
</feature>
<feature type="compositionally biased region" description="Polar residues" evidence="1">
    <location>
        <begin position="2825"/>
        <end position="2842"/>
    </location>
</feature>
<feature type="compositionally biased region" description="Basic and acidic residues" evidence="1">
    <location>
        <begin position="3016"/>
        <end position="3039"/>
    </location>
</feature>
<dbReference type="EMBL" id="JAHLQT010044109">
    <property type="protein sequence ID" value="KAG7154650.1"/>
    <property type="molecule type" value="Genomic_DNA"/>
</dbReference>
<feature type="compositionally biased region" description="Basic and acidic residues" evidence="1">
    <location>
        <begin position="2927"/>
        <end position="2936"/>
    </location>
</feature>
<accession>A0A8J5JAF5</accession>
<feature type="compositionally biased region" description="Basic and acidic residues" evidence="1">
    <location>
        <begin position="1521"/>
        <end position="1539"/>
    </location>
</feature>
<feature type="compositionally biased region" description="Basic residues" evidence="1">
    <location>
        <begin position="2434"/>
        <end position="2445"/>
    </location>
</feature>
<dbReference type="Proteomes" id="UP000747542">
    <property type="component" value="Unassembled WGS sequence"/>
</dbReference>
<feature type="compositionally biased region" description="Polar residues" evidence="1">
    <location>
        <begin position="1407"/>
        <end position="1421"/>
    </location>
</feature>
<sequence>MKPLVAAWTFIASHTGPQTQDWRKRPKHVAKQLVKLISTLMQTTLNGDYSEHQAQLLQMLHVFHHFVKVLAVWPRSLHMIRPTLWLTHQIIHTFLSCERHAGESSMIDTLLILTQALSSVESTLAQIYAFRPVLKSSYLLRYSNVDEAPGIEQTNINAISCNTQMDGMFKGDPAVCEKMKNLWMCLYVNSVKVYTRLGEKKFERASYQKSVAVMNITQCRLQKLGCDFNQRKVKLKRCNQLYLNGIYHGAIEEWKSEIIQSLTHEKSRKKICQYLHSILYTYLLYRDFIGISNFFSWLYTLLSSDFSVQNQSSHLNGICSTPKTDRSIARHSELDLDISPIKKETIKKGSQEVRDISRGSVLRKKSKETSEQEFKSSASKINDSETRNQESDSSGGEFQLMCNLNSAARRMIGSFGRILAEVFLQRDIHIPSPHTPHLIPPIWIDYQELKDRGIGTTALSPTIMKDVIHEVHWSTEVAAQALAIAGYWSDLTVLSLDLGDARTALLSSLVAVIAGKHKVPVPSSLHPSTLIKNYVLHYGPMEDATPSVFHSYQELIQVASMTCLEVLPDILEECLQKVQEVMQLLEVLVLPHVYLPAPPVFCPQVTSCMEDTPQLPSVSIRYDERTLRKELAGWVRVFSCVISAAGLAQPLLLDLSHTLQHNPEKVSDMYDEELENLTETLGHVQEDWTPQGPEWSRICQLWHKFINHLWTLHARDKLSICVRKFTANASSLYQIRATGQGNTTEILTWVFELHKLIDSDSWRDELIATALTAASNSPPLPVIAQALAMIIPKPSQLPSLLKNKAKRLFDLWKTTNVMVTEIGDSPQNEEDKSGENESLIDTCNNLYSIYEKKCSEEIEIFDVSSKDHIDPHKDNRRKECNGLAGDTPYTFRTTSEDVEEEFRKFVFLFASMTFARDAEMFPQKIEQVPQLVQFSEEIKKREFQGMKIKRHVYEIKQGVCTENSEHNILYDTNNMSLLNVSKGKGSTEKKGLFRNLDYSKIWQGDIQTVFHLERNTSLHANSSQSYQRKQNTSLPQKKQFINQRNSSSNTGKDKEFSSRYNNSGSRKNRSRSSAERKQDTSSASLKIRSRSASLPRLKERSNLKHININDRTTSSTLSPSSPLSNFLHISKSHNSDMKNNVLRDRIKLVQWLMSSERKFSLPTKTANTRVSAAAEHTTIKKVDLDLDDIVLALRWEYLSKPNLYNTPLRKVPVALRHEKKQSVEVSIDGHNKRKGSPKLKQTLKVAEPSPDITNGTQKANVGRGFITSPNSTQEDEHLVKTAVKKAVRKINYPKKANLTTKKVEKDPQNAVNVITTTTEQNYDWVQEEEEQSQYNQMTSVADTTQGNQDREAFYSLHKNEHNSPVDLENSDVSQENGIGLLRNFPDKCKQEVAIDEQDGKVSDIMNKNTSEIDQPSSTRSTETYDHTEKESKKTVEKMKPGVKDIRKCSDGQWSDASVVGVSSEEAAVREEKHPGHPVNEAVDKVPSKLMSEKSHIKSSQTLKEKNITFKVISPEREEDSEIKKDERDISRKSRSKSTDTGKALYRQDAPEAVSQYPASKSIWRPFRARNKGYLKPPLLVLEVEDAGKPILHNRKLSSDRQKKNSLTPIETPSEIYGTNDGVSPKLLHMPSTSCQGSKRLTISDLNDNDTISTHQSMALPVDDTLDDVTLPDSLHGSDLEGDGEYSLSSQNIIQENIIKKHKFQFPKRDLPRDVPRKYNTTITLKKPVNLKQTPQWDEKELYLKPIPVRVKCNSPKVHDSGEKSTDGQGETRPVLEKNAIMNRKLKLLTLPKHSPQNVENTQHYPTLVLKRLPADKLLQVKSKSSNLFTVPDKGHSDYPGEMYNNNHHINLTKQTPPKKLRHKDMKLLTLPTCSYTQLREGSEAQFLNLLDPNQVFAFYKRNMTKKQNRFKTLKINEPIMNKNLMEVSEKESCIKDQTVNNGVRVVQPSVQESLDKGFLEEIKKYSDKYEGGAYKNILTKGYHENGGTVKSRLQYEVTQRLEKINQSESRHVWNTKETQTSTPCLTDFQITKHLISDEETTPIDSKGTRAQEDIICLRGENEMAERHNGPGSPKGQLHTKALEKVVIKVKDSWTETSSVNLNQNIPVKSCEIQTQTEDRPLKSVSVCTDIATSPQAAPPTHSLPQQILPVTHHPQSLENHSSPIPATYETLAIDLGTKALNTSSKFVMEETATGGIAHIVDLPQEIVQQHLEEIRDELNKTIQYQEPDTVEQRVKPSSGDANGKVEVLRDTVKILRDDKVDDKVRRLDSIGLNTNRSSLETNNLDKVFKYYESQRNRNQGLGKDEENILQAEAIHTGAELSEDDLPVTRTRDALEERFIISDQLNMNEIFEAFYNGRITFEDLYKISSDLPMEALKVKQEEEIVEKRVDIQDIQRLEQQTVEAARGLCESHNLLSKVSLLLQTSEKLEEERVKRDRSRSLSRNRRYSSSERKKIHSHVHTNNTSFENLGWQETLSTLRESGNSDILLRFVENVNPEDITDEMIDEIIKYEESNTERHLQHRPLCSQDTSNFLSNTFTVNRSSRRNNTNTLMNINRHQGLLEVNYGDSSSRKDEGSSGGATSKQPTSNCLSPEKNSGTFSDEIESNVNELCSGTDTPKLHLDLTGLRSSPSTSPARTSCHNAGRWLESAYDTSEKRQQRRAEIRAWMKKQRRKRLEKTHDVPNNTITKSQLNTYRNLSPSQNHGKMMENSGTIKKENQDLSGRQLREKSQEREERRAQLREDHQRKREKDVAKLLADHEEELITHRSLIMRNLPYESPRMSREALRRKIFNNTKSNERQHNLTLQNSYADTEILLPSGQRRKTKQKSNFGLSQVSDSKLNTQLLKRKGKSPQGKGGMQSNTDVWKNKDQTTYRTDDLSSLSMSSARCEDSTDRNRTNLIGNANIERVDGVQSELDNLIKCLKSPGKRKVSDVHEKFKEKHIRPSSSPIQTKNFHGRRNERKAKEQKSLSSSDDDNIHQKPSSETYFPVNTTFQLPLDRISEVDSNVSATSSPVDGSGCRERDHHQLTRPDEDNTQHKDTSSESSWNIPDDVKKLLYD</sequence>
<comment type="caution">
    <text evidence="2">The sequence shown here is derived from an EMBL/GenBank/DDBJ whole genome shotgun (WGS) entry which is preliminary data.</text>
</comment>
<dbReference type="InterPro" id="IPR028236">
    <property type="entry name" value="CPLANE1"/>
</dbReference>
<feature type="region of interest" description="Disordered" evidence="1">
    <location>
        <begin position="2432"/>
        <end position="2458"/>
    </location>
</feature>
<feature type="region of interest" description="Disordered" evidence="1">
    <location>
        <begin position="2694"/>
        <end position="2747"/>
    </location>
</feature>
<feature type="compositionally biased region" description="Polar residues" evidence="1">
    <location>
        <begin position="3002"/>
        <end position="3012"/>
    </location>
</feature>
<feature type="compositionally biased region" description="Basic and acidic residues" evidence="1">
    <location>
        <begin position="2885"/>
        <end position="2894"/>
    </location>
</feature>
<proteinExistence type="predicted"/>
<feature type="region of interest" description="Disordered" evidence="1">
    <location>
        <begin position="3002"/>
        <end position="3056"/>
    </location>
</feature>
<evidence type="ECO:0000313" key="2">
    <source>
        <dbReference type="EMBL" id="KAG7154650.1"/>
    </source>
</evidence>
<feature type="compositionally biased region" description="Basic and acidic residues" evidence="1">
    <location>
        <begin position="2863"/>
        <end position="2875"/>
    </location>
</feature>
<feature type="compositionally biased region" description="Low complexity" evidence="1">
    <location>
        <begin position="1112"/>
        <end position="1122"/>
    </location>
</feature>
<feature type="region of interest" description="Disordered" evidence="1">
    <location>
        <begin position="1597"/>
        <end position="1618"/>
    </location>
</feature>